<protein>
    <submittedName>
        <fullName evidence="4">Iron ABC transporter substrate-binding protein</fullName>
    </submittedName>
</protein>
<dbReference type="InterPro" id="IPR006311">
    <property type="entry name" value="TAT_signal"/>
</dbReference>
<reference evidence="4 5" key="1">
    <citation type="journal article" date="2019" name="Int. J. Syst. Evol. Microbiol.">
        <title>The Global Catalogue of Microorganisms (GCM) 10K type strain sequencing project: providing services to taxonomists for standard genome sequencing and annotation.</title>
        <authorList>
            <consortium name="The Broad Institute Genomics Platform"/>
            <consortium name="The Broad Institute Genome Sequencing Center for Infectious Disease"/>
            <person name="Wu L."/>
            <person name="Ma J."/>
        </authorList>
    </citation>
    <scope>NUCLEOTIDE SEQUENCE [LARGE SCALE GENOMIC DNA]</scope>
    <source>
        <strain evidence="4 5">JCM 16240</strain>
    </source>
</reference>
<dbReference type="InterPro" id="IPR026045">
    <property type="entry name" value="Ferric-bd"/>
</dbReference>
<evidence type="ECO:0000256" key="3">
    <source>
        <dbReference type="SAM" id="SignalP"/>
    </source>
</evidence>
<evidence type="ECO:0000313" key="4">
    <source>
        <dbReference type="EMBL" id="GAA0216406.1"/>
    </source>
</evidence>
<evidence type="ECO:0000313" key="5">
    <source>
        <dbReference type="Proteomes" id="UP001501176"/>
    </source>
</evidence>
<sequence>MKNTSRRSFLRNGFLLGAGTLLGAPALRGAYAADAATLTLYNGQHAKTTQKLVEAFTQATGIRVEIRKGSSTQLANQIIEEGDRSPADVFYAEESPPVAALADKGLLAPLSKDTLGQVIPGYTAGDGTWIGVTARCRATVYNRDMVQESELPASVLDMATAAWKDRVGFVPTSGAFQEQLIAIKLLKGRDAALNWLKGLTQYGRIYNGNMAAMRAVERGEIATALVNNYYWYIMANEVGADKIRSGLHYAGPRDPGGLITVSAAGILKTARNRDAARKLLAFMVSQAGQEAIAGTVAEYPLRPGVKSPFDLKPFDTLNPPPVSPADLGDAADALALRREAGLA</sequence>
<organism evidence="4 5">
    <name type="scientific">Castellaniella daejeonensis</name>
    <dbReference type="NCBI Taxonomy" id="659013"/>
    <lineage>
        <taxon>Bacteria</taxon>
        <taxon>Pseudomonadati</taxon>
        <taxon>Pseudomonadota</taxon>
        <taxon>Betaproteobacteria</taxon>
        <taxon>Burkholderiales</taxon>
        <taxon>Alcaligenaceae</taxon>
        <taxon>Castellaniella</taxon>
    </lineage>
</organism>
<evidence type="ECO:0000256" key="1">
    <source>
        <dbReference type="ARBA" id="ARBA00008520"/>
    </source>
</evidence>
<dbReference type="InterPro" id="IPR006059">
    <property type="entry name" value="SBP"/>
</dbReference>
<dbReference type="Gene3D" id="3.40.190.10">
    <property type="entry name" value="Periplasmic binding protein-like II"/>
    <property type="match status" value="2"/>
</dbReference>
<dbReference type="EMBL" id="BAAAFN010000004">
    <property type="protein sequence ID" value="GAA0216406.1"/>
    <property type="molecule type" value="Genomic_DNA"/>
</dbReference>
<feature type="signal peptide" evidence="3">
    <location>
        <begin position="1"/>
        <end position="32"/>
    </location>
</feature>
<proteinExistence type="inferred from homology"/>
<dbReference type="PANTHER" id="PTHR30006:SF15">
    <property type="entry name" value="IRON-UTILIZATION PERIPLASMIC PROTEIN"/>
    <property type="match status" value="1"/>
</dbReference>
<feature type="chain" id="PRO_5046178777" evidence="3">
    <location>
        <begin position="33"/>
        <end position="343"/>
    </location>
</feature>
<accession>A0ABN0TA23</accession>
<keyword evidence="5" id="KW-1185">Reference proteome</keyword>
<keyword evidence="2 3" id="KW-0732">Signal</keyword>
<dbReference type="PANTHER" id="PTHR30006">
    <property type="entry name" value="THIAMINE-BINDING PERIPLASMIC PROTEIN-RELATED"/>
    <property type="match status" value="1"/>
</dbReference>
<comment type="similarity">
    <text evidence="1">Belongs to the bacterial solute-binding protein 1 family.</text>
</comment>
<dbReference type="SUPFAM" id="SSF53850">
    <property type="entry name" value="Periplasmic binding protein-like II"/>
    <property type="match status" value="1"/>
</dbReference>
<dbReference type="RefSeq" id="WP_343819585.1">
    <property type="nucleotide sequence ID" value="NZ_BAAAFN010000004.1"/>
</dbReference>
<evidence type="ECO:0000256" key="2">
    <source>
        <dbReference type="ARBA" id="ARBA00022729"/>
    </source>
</evidence>
<dbReference type="PIRSF" id="PIRSF002825">
    <property type="entry name" value="CfbpA"/>
    <property type="match status" value="1"/>
</dbReference>
<comment type="caution">
    <text evidence="4">The sequence shown here is derived from an EMBL/GenBank/DDBJ whole genome shotgun (WGS) entry which is preliminary data.</text>
</comment>
<dbReference type="Pfam" id="PF13416">
    <property type="entry name" value="SBP_bac_8"/>
    <property type="match status" value="1"/>
</dbReference>
<gene>
    <name evidence="4" type="ORF">GCM10009125_01710</name>
</gene>
<name>A0ABN0TA23_9BURK</name>
<dbReference type="PROSITE" id="PS51318">
    <property type="entry name" value="TAT"/>
    <property type="match status" value="1"/>
</dbReference>
<dbReference type="Proteomes" id="UP001501176">
    <property type="component" value="Unassembled WGS sequence"/>
</dbReference>